<sequence length="198" mass="22039">MASQAPNEAVEHSSAPTRAQARRASGSNSSHHISSTHPYETSVVDHVTLASFHLEGDTQLWYHLLKHERIYVSWEELKQGLHSKFGTQVSCFISGLRDIIRTDVQANRPIDLTSAIACSSILKVGIQSQKTTTPTSPMLPFKKITPEELNERKRKGLCFRCNGKFGLGHQCKKLFLIQASFGNSDGDEDMEIEVDSEV</sequence>
<comment type="caution">
    <text evidence="2">The sequence shown here is derived from an EMBL/GenBank/DDBJ whole genome shotgun (WGS) entry which is preliminary data.</text>
</comment>
<evidence type="ECO:0000313" key="2">
    <source>
        <dbReference type="EMBL" id="KAH7573274.1"/>
    </source>
</evidence>
<keyword evidence="3" id="KW-1185">Reference proteome</keyword>
<evidence type="ECO:0000256" key="1">
    <source>
        <dbReference type="SAM" id="MobiDB-lite"/>
    </source>
</evidence>
<reference evidence="2 3" key="1">
    <citation type="submission" date="2021-02" db="EMBL/GenBank/DDBJ databases">
        <title>Plant Genome Project.</title>
        <authorList>
            <person name="Zhang R.-G."/>
        </authorList>
    </citation>
    <scope>NUCLEOTIDE SEQUENCE [LARGE SCALE GENOMIC DNA]</scope>
    <source>
        <tissue evidence="2">Leaves</tissue>
    </source>
</reference>
<accession>A0ABQ8I9F6</accession>
<dbReference type="Proteomes" id="UP000827721">
    <property type="component" value="Unassembled WGS sequence"/>
</dbReference>
<organism evidence="2 3">
    <name type="scientific">Xanthoceras sorbifolium</name>
    <dbReference type="NCBI Taxonomy" id="99658"/>
    <lineage>
        <taxon>Eukaryota</taxon>
        <taxon>Viridiplantae</taxon>
        <taxon>Streptophyta</taxon>
        <taxon>Embryophyta</taxon>
        <taxon>Tracheophyta</taxon>
        <taxon>Spermatophyta</taxon>
        <taxon>Magnoliopsida</taxon>
        <taxon>eudicotyledons</taxon>
        <taxon>Gunneridae</taxon>
        <taxon>Pentapetalae</taxon>
        <taxon>rosids</taxon>
        <taxon>malvids</taxon>
        <taxon>Sapindales</taxon>
        <taxon>Sapindaceae</taxon>
        <taxon>Xanthoceroideae</taxon>
        <taxon>Xanthoceras</taxon>
    </lineage>
</organism>
<feature type="region of interest" description="Disordered" evidence="1">
    <location>
        <begin position="1"/>
        <end position="37"/>
    </location>
</feature>
<dbReference type="EMBL" id="JAFEMO010000003">
    <property type="protein sequence ID" value="KAH7573274.1"/>
    <property type="molecule type" value="Genomic_DNA"/>
</dbReference>
<evidence type="ECO:0000313" key="3">
    <source>
        <dbReference type="Proteomes" id="UP000827721"/>
    </source>
</evidence>
<gene>
    <name evidence="2" type="ORF">JRO89_XS03G0105100</name>
</gene>
<evidence type="ECO:0008006" key="4">
    <source>
        <dbReference type="Google" id="ProtNLM"/>
    </source>
</evidence>
<protein>
    <recommendedName>
        <fullName evidence="4">Retrotransposon gag domain-containing protein</fullName>
    </recommendedName>
</protein>
<name>A0ABQ8I9F6_9ROSI</name>
<feature type="compositionally biased region" description="Low complexity" evidence="1">
    <location>
        <begin position="25"/>
        <end position="37"/>
    </location>
</feature>
<proteinExistence type="predicted"/>